<keyword evidence="8" id="KW-1185">Reference proteome</keyword>
<evidence type="ECO:0000313" key="8">
    <source>
        <dbReference type="Proteomes" id="UP001340816"/>
    </source>
</evidence>
<organism evidence="7 8">
    <name type="scientific">Streptomyces phaeochromogenes</name>
    <dbReference type="NCBI Taxonomy" id="1923"/>
    <lineage>
        <taxon>Bacteria</taxon>
        <taxon>Bacillati</taxon>
        <taxon>Actinomycetota</taxon>
        <taxon>Actinomycetes</taxon>
        <taxon>Kitasatosporales</taxon>
        <taxon>Streptomycetaceae</taxon>
        <taxon>Streptomyces</taxon>
        <taxon>Streptomyces phaeochromogenes group</taxon>
    </lineage>
</organism>
<dbReference type="Pfam" id="PF17765">
    <property type="entry name" value="MLTR_LBD"/>
    <property type="match status" value="1"/>
</dbReference>
<dbReference type="EMBL" id="CP109135">
    <property type="protein sequence ID" value="WSD20899.1"/>
    <property type="molecule type" value="Genomic_DNA"/>
</dbReference>
<dbReference type="Proteomes" id="UP001340816">
    <property type="component" value="Chromosome"/>
</dbReference>
<sequence>MATVAGVPLGAWLGQLSGWRGPFWVLAAPSAGAAAVIGRYIPADERREAPSLRAEFAVLRDVRIWLILSAMTLLMGSVADLWNRFDVKPHAPDPKTFHHPDVGDLHLGYEPMSLEQSQKQRFVVFFAEPGSCDHDKLVLLDAEHDELGLEVEEGRLSRRRSAD</sequence>
<proteinExistence type="predicted"/>
<dbReference type="SUPFAM" id="SSF103473">
    <property type="entry name" value="MFS general substrate transporter"/>
    <property type="match status" value="1"/>
</dbReference>
<dbReference type="RefSeq" id="WP_326762476.1">
    <property type="nucleotide sequence ID" value="NZ_CP109135.1"/>
</dbReference>
<evidence type="ECO:0000256" key="4">
    <source>
        <dbReference type="ARBA" id="ARBA00022989"/>
    </source>
</evidence>
<keyword evidence="5" id="KW-0472">Membrane</keyword>
<dbReference type="InterPro" id="IPR036259">
    <property type="entry name" value="MFS_trans_sf"/>
</dbReference>
<keyword evidence="3" id="KW-0812">Transmembrane</keyword>
<dbReference type="PANTHER" id="PTHR43124:SF3">
    <property type="entry name" value="CHLORAMPHENICOL EFFLUX PUMP RV0191"/>
    <property type="match status" value="1"/>
</dbReference>
<evidence type="ECO:0000256" key="3">
    <source>
        <dbReference type="ARBA" id="ARBA00022692"/>
    </source>
</evidence>
<reference evidence="7 8" key="1">
    <citation type="submission" date="2022-10" db="EMBL/GenBank/DDBJ databases">
        <title>The complete genomes of actinobacterial strains from the NBC collection.</title>
        <authorList>
            <person name="Joergensen T.S."/>
            <person name="Alvarez Arevalo M."/>
            <person name="Sterndorff E.B."/>
            <person name="Faurdal D."/>
            <person name="Vuksanovic O."/>
            <person name="Mourched A.-S."/>
            <person name="Charusanti P."/>
            <person name="Shaw S."/>
            <person name="Blin K."/>
            <person name="Weber T."/>
        </authorList>
    </citation>
    <scope>NUCLEOTIDE SEQUENCE [LARGE SCALE GENOMIC DNA]</scope>
    <source>
        <strain evidence="7 8">NBC 01752</strain>
    </source>
</reference>
<keyword evidence="4" id="KW-1133">Transmembrane helix</keyword>
<keyword evidence="2" id="KW-1003">Cell membrane</keyword>
<feature type="domain" description="MmyB-like transcription regulator ligand binding" evidence="6">
    <location>
        <begin position="76"/>
        <end position="140"/>
    </location>
</feature>
<dbReference type="Gene3D" id="1.20.1250.20">
    <property type="entry name" value="MFS general substrate transporter like domains"/>
    <property type="match status" value="1"/>
</dbReference>
<evidence type="ECO:0000256" key="5">
    <source>
        <dbReference type="ARBA" id="ARBA00023136"/>
    </source>
</evidence>
<accession>A0ABZ1HUQ2</accession>
<evidence type="ECO:0000256" key="2">
    <source>
        <dbReference type="ARBA" id="ARBA00022475"/>
    </source>
</evidence>
<gene>
    <name evidence="7" type="ORF">OHB35_50920</name>
</gene>
<evidence type="ECO:0000256" key="1">
    <source>
        <dbReference type="ARBA" id="ARBA00004651"/>
    </source>
</evidence>
<evidence type="ECO:0000259" key="6">
    <source>
        <dbReference type="Pfam" id="PF17765"/>
    </source>
</evidence>
<dbReference type="InterPro" id="IPR041413">
    <property type="entry name" value="MLTR_LBD"/>
</dbReference>
<protein>
    <recommendedName>
        <fullName evidence="6">MmyB-like transcription regulator ligand binding domain-containing protein</fullName>
    </recommendedName>
</protein>
<dbReference type="InterPro" id="IPR050189">
    <property type="entry name" value="MFS_Efflux_Transporters"/>
</dbReference>
<evidence type="ECO:0000313" key="7">
    <source>
        <dbReference type="EMBL" id="WSD20899.1"/>
    </source>
</evidence>
<comment type="subcellular location">
    <subcellularLocation>
        <location evidence="1">Cell membrane</location>
        <topology evidence="1">Multi-pass membrane protein</topology>
    </subcellularLocation>
</comment>
<dbReference type="PANTHER" id="PTHR43124">
    <property type="entry name" value="PURINE EFFLUX PUMP PBUE"/>
    <property type="match status" value="1"/>
</dbReference>
<name>A0ABZ1HUQ2_STRPH</name>